<feature type="transmembrane region" description="Helical" evidence="1">
    <location>
        <begin position="75"/>
        <end position="100"/>
    </location>
</feature>
<organism evidence="2 3">
    <name type="scientific">Streptomonospora alba</name>
    <dbReference type="NCBI Taxonomy" id="183763"/>
    <lineage>
        <taxon>Bacteria</taxon>
        <taxon>Bacillati</taxon>
        <taxon>Actinomycetota</taxon>
        <taxon>Actinomycetes</taxon>
        <taxon>Streptosporangiales</taxon>
        <taxon>Nocardiopsidaceae</taxon>
        <taxon>Streptomonospora</taxon>
    </lineage>
</organism>
<evidence type="ECO:0000256" key="1">
    <source>
        <dbReference type="SAM" id="Phobius"/>
    </source>
</evidence>
<gene>
    <name evidence="2" type="ORF">LP52_25345</name>
</gene>
<keyword evidence="1" id="KW-0812">Transmembrane</keyword>
<feature type="non-terminal residue" evidence="2">
    <location>
        <position position="102"/>
    </location>
</feature>
<proteinExistence type="predicted"/>
<keyword evidence="3" id="KW-1185">Reference proteome</keyword>
<feature type="transmembrane region" description="Helical" evidence="1">
    <location>
        <begin position="46"/>
        <end position="63"/>
    </location>
</feature>
<keyword evidence="1" id="KW-0472">Membrane</keyword>
<dbReference type="AlphaFoldDB" id="A0A0C2JBJ5"/>
<accession>A0A0C2JBJ5</accession>
<comment type="caution">
    <text evidence="2">The sequence shown here is derived from an EMBL/GenBank/DDBJ whole genome shotgun (WGS) entry which is preliminary data.</text>
</comment>
<keyword evidence="1" id="KW-1133">Transmembrane helix</keyword>
<evidence type="ECO:0000313" key="3">
    <source>
        <dbReference type="Proteomes" id="UP000031675"/>
    </source>
</evidence>
<feature type="transmembrane region" description="Helical" evidence="1">
    <location>
        <begin position="12"/>
        <end position="34"/>
    </location>
</feature>
<dbReference type="Proteomes" id="UP000031675">
    <property type="component" value="Unassembled WGS sequence"/>
</dbReference>
<evidence type="ECO:0000313" key="2">
    <source>
        <dbReference type="EMBL" id="KIH96385.1"/>
    </source>
</evidence>
<protein>
    <submittedName>
        <fullName evidence="2">Uncharacterized protein</fullName>
    </submittedName>
</protein>
<reference evidence="3" key="1">
    <citation type="journal article" date="2015" name="Chem. Biol.">
        <title>Structure, bioactivity, and resistance mechanism of streptomonomicin, an unusual lasso Peptide from an understudied halophilic actinomycete.</title>
        <authorList>
            <person name="Metelev M."/>
            <person name="Tietz J.I."/>
            <person name="Melby J.O."/>
            <person name="Blair P.M."/>
            <person name="Zhu L."/>
            <person name="Livnat I."/>
            <person name="Severinov K."/>
            <person name="Mitchell D.A."/>
        </authorList>
    </citation>
    <scope>NUCLEOTIDE SEQUENCE [LARGE SCALE GENOMIC DNA]</scope>
    <source>
        <strain evidence="3">YIM 90003</strain>
    </source>
</reference>
<sequence>MRLPTPRQWTAIALTAVALPALTITAWPLIPFLADLLPEELPLGRILRGLFFAAVLVAAAVLVRSQAHGVSVWLGWLILTAWAVAIAVVAGIVLLVWLILGS</sequence>
<name>A0A0C2JBJ5_9ACTN</name>
<dbReference type="EMBL" id="JROO01000081">
    <property type="protein sequence ID" value="KIH96385.1"/>
    <property type="molecule type" value="Genomic_DNA"/>
</dbReference>